<dbReference type="Proteomes" id="UP000494206">
    <property type="component" value="Unassembled WGS sequence"/>
</dbReference>
<feature type="compositionally biased region" description="Basic and acidic residues" evidence="21">
    <location>
        <begin position="17"/>
        <end position="28"/>
    </location>
</feature>
<dbReference type="InterPro" id="IPR041679">
    <property type="entry name" value="DNA2/NAM7-like_C"/>
</dbReference>
<keyword evidence="14" id="KW-0408">Iron</keyword>
<evidence type="ECO:0000313" key="26">
    <source>
        <dbReference type="Proteomes" id="UP000494206"/>
    </source>
</evidence>
<comment type="catalytic activity">
    <reaction evidence="20">
        <text>ATP + H2O = ADP + phosphate + H(+)</text>
        <dbReference type="Rhea" id="RHEA:13065"/>
        <dbReference type="ChEBI" id="CHEBI:15377"/>
        <dbReference type="ChEBI" id="CHEBI:15378"/>
        <dbReference type="ChEBI" id="CHEBI:30616"/>
        <dbReference type="ChEBI" id="CHEBI:43474"/>
        <dbReference type="ChEBI" id="CHEBI:456216"/>
        <dbReference type="EC" id="3.6.4.12"/>
    </reaction>
</comment>
<evidence type="ECO:0000256" key="6">
    <source>
        <dbReference type="ARBA" id="ARBA00022705"/>
    </source>
</evidence>
<evidence type="ECO:0000259" key="22">
    <source>
        <dbReference type="Pfam" id="PF08696"/>
    </source>
</evidence>
<evidence type="ECO:0000256" key="3">
    <source>
        <dbReference type="ARBA" id="ARBA00007913"/>
    </source>
</evidence>
<dbReference type="Pfam" id="PF08696">
    <property type="entry name" value="Dna2"/>
    <property type="match status" value="1"/>
</dbReference>
<evidence type="ECO:0000256" key="1">
    <source>
        <dbReference type="ARBA" id="ARBA00001966"/>
    </source>
</evidence>
<evidence type="ECO:0000313" key="25">
    <source>
        <dbReference type="EMBL" id="CAB3403911.1"/>
    </source>
</evidence>
<gene>
    <name evidence="25" type="ORF">CBOVIS_LOCUS6316</name>
</gene>
<evidence type="ECO:0000259" key="23">
    <source>
        <dbReference type="Pfam" id="PF13086"/>
    </source>
</evidence>
<dbReference type="SUPFAM" id="SSF52540">
    <property type="entry name" value="P-loop containing nucleoside triphosphate hydrolases"/>
    <property type="match status" value="1"/>
</dbReference>
<keyword evidence="18" id="KW-0539">Nucleus</keyword>
<dbReference type="AlphaFoldDB" id="A0A8S1EV59"/>
<dbReference type="GO" id="GO:0005634">
    <property type="term" value="C:nucleus"/>
    <property type="evidence" value="ECO:0007669"/>
    <property type="project" value="UniProtKB-SubCell"/>
</dbReference>
<keyword evidence="5" id="KW-0004">4Fe-4S</keyword>
<keyword evidence="26" id="KW-1185">Reference proteome</keyword>
<evidence type="ECO:0000256" key="15">
    <source>
        <dbReference type="ARBA" id="ARBA00023014"/>
    </source>
</evidence>
<dbReference type="Pfam" id="PF13087">
    <property type="entry name" value="AAA_12"/>
    <property type="match status" value="1"/>
</dbReference>
<sequence>MLFSGSRKRQGSTNSDESVKKRSKKSESEPDSDDSFENFGRSPKSRGKKIEVIDNDEDSFDAPVKCSTTPKVETISSGVDGFPSLNSSEIFYLTVKSAAIREDCLDVECEDENGANRTVYLQGRWSDTKVEKDDIINLIDAKKWADQDFIVDDDQGIVIVNPDALVPCTSIAQSMFCQRKIILSERFKFGNASNKAMLLGTIMHQIFQIAILSAKRPIKDMDLLDIWKKLVSEYSEDLVALSFTPKSMETELQPYLEVIVKWINEHVPKSNFFGKKAAALPTKSTISEVFDIEDNIWDPILGVKGKVDLTLKVKPQATSQTSMESLELKTGKSGQSAEHMGQVLLYSMMLSTRYKQKIGPGNLLYLKDGIQRPVIPRSQELFSILQHRNKLSKFYGDSLSMDLPEPRTETRFCEKCDQKTFCTFLQKKDENFSKSNETMKEFATANVQHLADPHLEYASKWVRWITAEWKSEMDRTEGNIRDIWRKRAEEREARGTCVGGLEKVSEEKSSNEKVCLRFSKTMSIVNLKPGDVCILSAKTQISLGFVVVQKIEDDAIEVICDKGIKERGPFYLDRYNSMSNWPTILGNLIYFLSDDEVGLRLRSLLVDLQPPQPLSLNALDLPDKVKRIIVKARLNNDQRKSVISAMVSHDFLIVEGFPGSGKTTLISVLIRSLVATGKSVLMAAFTHSALDNILLKLRKELDEKSILRLGNRNSMKPEISDLSLDAKLEKFNEDEHYAAVRKIMRCTPIVACTCHHVPRELLFSYRKFDVVIVDEASMVLEPLILPVLATSSRFILVGDCKQLTPLVLSKSAKNEGAGISTMQKLQEAHPNIVVSLTSQYRMNAPISKLSSFLFYDNKLTCGNEAVSRSCLQRCGDYSPNLENVPEFLHPILSENLEKSCVFLDTKSEEFGEDLKSDDSENGGVTNRGEARLVSMLCEHFLKGGLQSSDIGIMSAYRKQVDEIRGNLNNGLVEVNTIDSYQGREKRVIIWSMAWTSHSNKKNELLRDERRVNVALTRAKQKLVIIGCRKSLETIEILEKMTKLIENHVEIPRNFSLPLTL</sequence>
<keyword evidence="17" id="KW-0234">DNA repair</keyword>
<evidence type="ECO:0000256" key="17">
    <source>
        <dbReference type="ARBA" id="ARBA00023204"/>
    </source>
</evidence>
<dbReference type="GO" id="GO:0006260">
    <property type="term" value="P:DNA replication"/>
    <property type="evidence" value="ECO:0007669"/>
    <property type="project" value="UniProtKB-KW"/>
</dbReference>
<dbReference type="GO" id="GO:0046872">
    <property type="term" value="F:metal ion binding"/>
    <property type="evidence" value="ECO:0007669"/>
    <property type="project" value="UniProtKB-KW"/>
</dbReference>
<evidence type="ECO:0000256" key="13">
    <source>
        <dbReference type="ARBA" id="ARBA00022840"/>
    </source>
</evidence>
<evidence type="ECO:0000256" key="20">
    <source>
        <dbReference type="ARBA" id="ARBA00047995"/>
    </source>
</evidence>
<keyword evidence="11" id="KW-0378">Hydrolase</keyword>
<keyword evidence="16" id="KW-0238">DNA-binding</keyword>
<evidence type="ECO:0000259" key="24">
    <source>
        <dbReference type="Pfam" id="PF13087"/>
    </source>
</evidence>
<feature type="domain" description="DNA2/NAM7 helicase-like C-terminal" evidence="24">
    <location>
        <begin position="819"/>
        <end position="1028"/>
    </location>
</feature>
<dbReference type="EMBL" id="CADEPM010000004">
    <property type="protein sequence ID" value="CAB3403911.1"/>
    <property type="molecule type" value="Genomic_DNA"/>
</dbReference>
<protein>
    <recommendedName>
        <fullName evidence="4">DNA helicase</fullName>
        <ecNumber evidence="4">3.6.4.12</ecNumber>
    </recommendedName>
</protein>
<keyword evidence="10" id="KW-0227">DNA damage</keyword>
<dbReference type="CDD" id="cd18808">
    <property type="entry name" value="SF1_C_Upf1"/>
    <property type="match status" value="1"/>
</dbReference>
<evidence type="ECO:0000256" key="4">
    <source>
        <dbReference type="ARBA" id="ARBA00012551"/>
    </source>
</evidence>
<keyword evidence="6" id="KW-0235">DNA replication</keyword>
<evidence type="ECO:0000256" key="5">
    <source>
        <dbReference type="ARBA" id="ARBA00022485"/>
    </source>
</evidence>
<feature type="region of interest" description="Disordered" evidence="21">
    <location>
        <begin position="1"/>
        <end position="54"/>
    </location>
</feature>
<dbReference type="InterPro" id="IPR014808">
    <property type="entry name" value="DNA_replication_fac_Dna2_N"/>
</dbReference>
<name>A0A8S1EV59_9PELO</name>
<reference evidence="25 26" key="1">
    <citation type="submission" date="2020-04" db="EMBL/GenBank/DDBJ databases">
        <authorList>
            <person name="Laetsch R D."/>
            <person name="Stevens L."/>
            <person name="Kumar S."/>
            <person name="Blaxter L. M."/>
        </authorList>
    </citation>
    <scope>NUCLEOTIDE SEQUENCE [LARGE SCALE GENOMIC DNA]</scope>
</reference>
<dbReference type="PANTHER" id="PTHR43788">
    <property type="entry name" value="DNA2/NAM7 HELICASE FAMILY MEMBER"/>
    <property type="match status" value="1"/>
</dbReference>
<dbReference type="InterPro" id="IPR047187">
    <property type="entry name" value="SF1_C_Upf1"/>
</dbReference>
<keyword evidence="7" id="KW-0540">Nuclease</keyword>
<evidence type="ECO:0000256" key="19">
    <source>
        <dbReference type="ARBA" id="ARBA00023268"/>
    </source>
</evidence>
<dbReference type="GO" id="GO:0043139">
    <property type="term" value="F:5'-3' DNA helicase activity"/>
    <property type="evidence" value="ECO:0007669"/>
    <property type="project" value="TreeGrafter"/>
</dbReference>
<dbReference type="InterPro" id="IPR011604">
    <property type="entry name" value="PDDEXK-like_dom_sf"/>
</dbReference>
<keyword evidence="15" id="KW-0411">Iron-sulfur</keyword>
<dbReference type="Gene3D" id="3.90.320.10">
    <property type="match status" value="1"/>
</dbReference>
<dbReference type="Gene3D" id="3.40.50.300">
    <property type="entry name" value="P-loop containing nucleotide triphosphate hydrolases"/>
    <property type="match status" value="2"/>
</dbReference>
<proteinExistence type="inferred from homology"/>
<evidence type="ECO:0000256" key="11">
    <source>
        <dbReference type="ARBA" id="ARBA00022801"/>
    </source>
</evidence>
<evidence type="ECO:0000256" key="18">
    <source>
        <dbReference type="ARBA" id="ARBA00023242"/>
    </source>
</evidence>
<feature type="domain" description="DNA2/NAM7 helicase helicase" evidence="23">
    <location>
        <begin position="739"/>
        <end position="810"/>
    </location>
</feature>
<keyword evidence="13" id="KW-0067">ATP-binding</keyword>
<keyword evidence="8" id="KW-0479">Metal-binding</keyword>
<keyword evidence="9" id="KW-0547">Nucleotide-binding</keyword>
<evidence type="ECO:0000256" key="14">
    <source>
        <dbReference type="ARBA" id="ARBA00023004"/>
    </source>
</evidence>
<dbReference type="GO" id="GO:0005737">
    <property type="term" value="C:cytoplasm"/>
    <property type="evidence" value="ECO:0007669"/>
    <property type="project" value="TreeGrafter"/>
</dbReference>
<comment type="caution">
    <text evidence="25">The sequence shown here is derived from an EMBL/GenBank/DDBJ whole genome shotgun (WGS) entry which is preliminary data.</text>
</comment>
<evidence type="ECO:0000256" key="16">
    <source>
        <dbReference type="ARBA" id="ARBA00023125"/>
    </source>
</evidence>
<dbReference type="GO" id="GO:0005524">
    <property type="term" value="F:ATP binding"/>
    <property type="evidence" value="ECO:0007669"/>
    <property type="project" value="UniProtKB-KW"/>
</dbReference>
<dbReference type="InterPro" id="IPR027417">
    <property type="entry name" value="P-loop_NTPase"/>
</dbReference>
<dbReference type="Pfam" id="PF13086">
    <property type="entry name" value="AAA_11"/>
    <property type="match status" value="1"/>
</dbReference>
<dbReference type="GO" id="GO:0016787">
    <property type="term" value="F:hydrolase activity"/>
    <property type="evidence" value="ECO:0007669"/>
    <property type="project" value="UniProtKB-KW"/>
</dbReference>
<dbReference type="OrthoDB" id="5871723at2759"/>
<comment type="subcellular location">
    <subcellularLocation>
        <location evidence="2">Nucleus</location>
    </subcellularLocation>
</comment>
<evidence type="ECO:0000256" key="7">
    <source>
        <dbReference type="ARBA" id="ARBA00022722"/>
    </source>
</evidence>
<feature type="compositionally biased region" description="Basic residues" evidence="21">
    <location>
        <begin position="1"/>
        <end position="10"/>
    </location>
</feature>
<keyword evidence="19" id="KW-0511">Multifunctional enzyme</keyword>
<dbReference type="GO" id="GO:0006281">
    <property type="term" value="P:DNA repair"/>
    <property type="evidence" value="ECO:0007669"/>
    <property type="project" value="UniProtKB-KW"/>
</dbReference>
<dbReference type="InterPro" id="IPR041677">
    <property type="entry name" value="DNA2/NAM7_AAA_11"/>
</dbReference>
<keyword evidence="12" id="KW-0347">Helicase</keyword>
<dbReference type="GO" id="GO:0004518">
    <property type="term" value="F:nuclease activity"/>
    <property type="evidence" value="ECO:0007669"/>
    <property type="project" value="UniProtKB-KW"/>
</dbReference>
<organism evidence="25 26">
    <name type="scientific">Caenorhabditis bovis</name>
    <dbReference type="NCBI Taxonomy" id="2654633"/>
    <lineage>
        <taxon>Eukaryota</taxon>
        <taxon>Metazoa</taxon>
        <taxon>Ecdysozoa</taxon>
        <taxon>Nematoda</taxon>
        <taxon>Chromadorea</taxon>
        <taxon>Rhabditida</taxon>
        <taxon>Rhabditina</taxon>
        <taxon>Rhabditomorpha</taxon>
        <taxon>Rhabditoidea</taxon>
        <taxon>Rhabditidae</taxon>
        <taxon>Peloderinae</taxon>
        <taxon>Caenorhabditis</taxon>
    </lineage>
</organism>
<evidence type="ECO:0000256" key="9">
    <source>
        <dbReference type="ARBA" id="ARBA00022741"/>
    </source>
</evidence>
<evidence type="ECO:0000256" key="10">
    <source>
        <dbReference type="ARBA" id="ARBA00022763"/>
    </source>
</evidence>
<dbReference type="PANTHER" id="PTHR43788:SF8">
    <property type="entry name" value="DNA-BINDING PROTEIN SMUBP-2"/>
    <property type="match status" value="1"/>
</dbReference>
<evidence type="ECO:0000256" key="8">
    <source>
        <dbReference type="ARBA" id="ARBA00022723"/>
    </source>
</evidence>
<dbReference type="InterPro" id="IPR050534">
    <property type="entry name" value="Coronavir_polyprotein_1ab"/>
</dbReference>
<evidence type="ECO:0000256" key="2">
    <source>
        <dbReference type="ARBA" id="ARBA00004123"/>
    </source>
</evidence>
<comment type="similarity">
    <text evidence="3">Belongs to the DNA2/NAM7 helicase family.</text>
</comment>
<accession>A0A8S1EV59</accession>
<comment type="cofactor">
    <cofactor evidence="1">
        <name>[4Fe-4S] cluster</name>
        <dbReference type="ChEBI" id="CHEBI:49883"/>
    </cofactor>
</comment>
<evidence type="ECO:0000256" key="12">
    <source>
        <dbReference type="ARBA" id="ARBA00022806"/>
    </source>
</evidence>
<feature type="domain" description="DNA replication factor Dna2 N-terminal" evidence="22">
    <location>
        <begin position="111"/>
        <end position="313"/>
    </location>
</feature>
<evidence type="ECO:0000256" key="21">
    <source>
        <dbReference type="SAM" id="MobiDB-lite"/>
    </source>
</evidence>
<dbReference type="GO" id="GO:0003677">
    <property type="term" value="F:DNA binding"/>
    <property type="evidence" value="ECO:0007669"/>
    <property type="project" value="UniProtKB-KW"/>
</dbReference>
<dbReference type="GO" id="GO:0051539">
    <property type="term" value="F:4 iron, 4 sulfur cluster binding"/>
    <property type="evidence" value="ECO:0007669"/>
    <property type="project" value="UniProtKB-KW"/>
</dbReference>
<dbReference type="EC" id="3.6.4.12" evidence="4"/>